<reference evidence="2" key="1">
    <citation type="submission" date="2021-02" db="EMBL/GenBank/DDBJ databases">
        <authorList>
            <person name="Nowell W R."/>
        </authorList>
    </citation>
    <scope>NUCLEOTIDE SEQUENCE</scope>
</reference>
<dbReference type="Proteomes" id="UP000663832">
    <property type="component" value="Unassembled WGS sequence"/>
</dbReference>
<dbReference type="EMBL" id="CAJNOI010005450">
    <property type="protein sequence ID" value="CAF1565409.1"/>
    <property type="molecule type" value="Genomic_DNA"/>
</dbReference>
<dbReference type="AlphaFoldDB" id="A0A816FX02"/>
<comment type="caution">
    <text evidence="2">The sequence shown here is derived from an EMBL/GenBank/DDBJ whole genome shotgun (WGS) entry which is preliminary data.</text>
</comment>
<dbReference type="Proteomes" id="UP000663877">
    <property type="component" value="Unassembled WGS sequence"/>
</dbReference>
<evidence type="ECO:0000313" key="3">
    <source>
        <dbReference type="Proteomes" id="UP000663832"/>
    </source>
</evidence>
<dbReference type="OrthoDB" id="10275986at2759"/>
<dbReference type="EMBL" id="CAJNOM010005855">
    <property type="protein sequence ID" value="CAF1666545.1"/>
    <property type="molecule type" value="Genomic_DNA"/>
</dbReference>
<gene>
    <name evidence="1" type="ORF">BJG266_LOCUS47298</name>
    <name evidence="2" type="ORF">QVE165_LOCUS64335</name>
</gene>
<accession>A0A816FX02</accession>
<protein>
    <submittedName>
        <fullName evidence="2">Uncharacterized protein</fullName>
    </submittedName>
</protein>
<evidence type="ECO:0000313" key="1">
    <source>
        <dbReference type="EMBL" id="CAF1565409.1"/>
    </source>
</evidence>
<name>A0A816FX02_9BILA</name>
<keyword evidence="3" id="KW-1185">Reference proteome</keyword>
<sequence>MIEQDKHARLQVHILYNETRPSSNLSYLKEILPFGSSFKSTLYLGGLLESFQLFHRRMILSSRIIEFRLYSTYIYIGSYHYLCSYNEQYCRTYCGC</sequence>
<proteinExistence type="predicted"/>
<evidence type="ECO:0000313" key="2">
    <source>
        <dbReference type="EMBL" id="CAF1666545.1"/>
    </source>
</evidence>
<organism evidence="2 3">
    <name type="scientific">Adineta steineri</name>
    <dbReference type="NCBI Taxonomy" id="433720"/>
    <lineage>
        <taxon>Eukaryota</taxon>
        <taxon>Metazoa</taxon>
        <taxon>Spiralia</taxon>
        <taxon>Gnathifera</taxon>
        <taxon>Rotifera</taxon>
        <taxon>Eurotatoria</taxon>
        <taxon>Bdelloidea</taxon>
        <taxon>Adinetida</taxon>
        <taxon>Adinetidae</taxon>
        <taxon>Adineta</taxon>
    </lineage>
</organism>